<sequence>MNTNMLLNMNFDKVACLRPDSQEWIKSPADGVSRIPLEREAAESGHTTSFVKFEAGSYFPAHTHPQGEEIYVLDGVFSDENGDYPAGTYIRNPPGSQHKPFTKKGCTLFVKLDQFQKDDNKHVVIKPDEQDWRAGIGNLKVTSLHAHNSESTALVWWPENEIFQPHAHNGGEEVVVIKGEFIDEHGAYPTGTWIRSPHMSKHYPRVEKETLILVKVGHLSQYI</sequence>
<organism evidence="2">
    <name type="scientific">hydrothermal vent metagenome</name>
    <dbReference type="NCBI Taxonomy" id="652676"/>
    <lineage>
        <taxon>unclassified sequences</taxon>
        <taxon>metagenomes</taxon>
        <taxon>ecological metagenomes</taxon>
    </lineage>
</organism>
<feature type="domain" description="ChrR-like cupin" evidence="1">
    <location>
        <begin position="16"/>
        <end position="115"/>
    </location>
</feature>
<reference evidence="2" key="1">
    <citation type="submission" date="2018-06" db="EMBL/GenBank/DDBJ databases">
        <authorList>
            <person name="Zhirakovskaya E."/>
        </authorList>
    </citation>
    <scope>NUCLEOTIDE SEQUENCE</scope>
</reference>
<dbReference type="Gene3D" id="2.60.120.10">
    <property type="entry name" value="Jelly Rolls"/>
    <property type="match status" value="1"/>
</dbReference>
<accession>A0A3B0WR93</accession>
<gene>
    <name evidence="2" type="ORF">MNBD_GAMMA05-1132</name>
</gene>
<dbReference type="SUPFAM" id="SSF51182">
    <property type="entry name" value="RmlC-like cupins"/>
    <property type="match status" value="2"/>
</dbReference>
<dbReference type="CDD" id="cd20303">
    <property type="entry name" value="cupin_ChrR_1"/>
    <property type="match status" value="2"/>
</dbReference>
<proteinExistence type="predicted"/>
<protein>
    <recommendedName>
        <fullName evidence="1">ChrR-like cupin domain-containing protein</fullName>
    </recommendedName>
</protein>
<dbReference type="InterPro" id="IPR014710">
    <property type="entry name" value="RmlC-like_jellyroll"/>
</dbReference>
<dbReference type="InterPro" id="IPR025979">
    <property type="entry name" value="ChrR-like_cupin_dom"/>
</dbReference>
<feature type="domain" description="ChrR-like cupin" evidence="1">
    <location>
        <begin position="121"/>
        <end position="219"/>
    </location>
</feature>
<dbReference type="InterPro" id="IPR011051">
    <property type="entry name" value="RmlC_Cupin_sf"/>
</dbReference>
<evidence type="ECO:0000259" key="1">
    <source>
        <dbReference type="Pfam" id="PF12973"/>
    </source>
</evidence>
<evidence type="ECO:0000313" key="2">
    <source>
        <dbReference type="EMBL" id="VAW53207.1"/>
    </source>
</evidence>
<dbReference type="AlphaFoldDB" id="A0A3B0WR93"/>
<dbReference type="Pfam" id="PF12973">
    <property type="entry name" value="Cupin_7"/>
    <property type="match status" value="2"/>
</dbReference>
<name>A0A3B0WR93_9ZZZZ</name>
<dbReference type="EMBL" id="UOFE01000033">
    <property type="protein sequence ID" value="VAW53207.1"/>
    <property type="molecule type" value="Genomic_DNA"/>
</dbReference>